<dbReference type="InParanoid" id="G8Y5C4"/>
<evidence type="ECO:0000256" key="3">
    <source>
        <dbReference type="ARBA" id="ARBA00022729"/>
    </source>
</evidence>
<evidence type="ECO:0000256" key="6">
    <source>
        <dbReference type="ARBA" id="ARBA00023098"/>
    </source>
</evidence>
<dbReference type="InterPro" id="IPR016035">
    <property type="entry name" value="Acyl_Trfase/lysoPLipase"/>
</dbReference>
<evidence type="ECO:0000259" key="11">
    <source>
        <dbReference type="PROSITE" id="PS51210"/>
    </source>
</evidence>
<dbReference type="GO" id="GO:0046475">
    <property type="term" value="P:glycerophospholipid catabolic process"/>
    <property type="evidence" value="ECO:0007669"/>
    <property type="project" value="TreeGrafter"/>
</dbReference>
<dbReference type="PANTHER" id="PTHR10728:SF33">
    <property type="entry name" value="LYSOPHOSPHOLIPASE 1-RELATED"/>
    <property type="match status" value="1"/>
</dbReference>
<dbReference type="GO" id="GO:0005576">
    <property type="term" value="C:extracellular region"/>
    <property type="evidence" value="ECO:0007669"/>
    <property type="project" value="TreeGrafter"/>
</dbReference>
<feature type="chain" id="PRO_5007362029" description="Lysophospholipase" evidence="10">
    <location>
        <begin position="26"/>
        <end position="643"/>
    </location>
</feature>
<dbReference type="Proteomes" id="UP000005222">
    <property type="component" value="Chromosome K"/>
</dbReference>
<dbReference type="EC" id="3.1.1.5" evidence="2 10"/>
<dbReference type="GO" id="GO:0005829">
    <property type="term" value="C:cytosol"/>
    <property type="evidence" value="ECO:0007669"/>
    <property type="project" value="TreeGrafter"/>
</dbReference>
<dbReference type="GO" id="GO:0005886">
    <property type="term" value="C:plasma membrane"/>
    <property type="evidence" value="ECO:0007669"/>
    <property type="project" value="TreeGrafter"/>
</dbReference>
<reference evidence="13" key="1">
    <citation type="submission" date="2011-10" db="EMBL/GenBank/DDBJ databases">
        <authorList>
            <person name="Genoscope - CEA"/>
        </authorList>
    </citation>
    <scope>NUCLEOTIDE SEQUENCE</scope>
</reference>
<gene>
    <name evidence="13" type="primary">Piso0_004393</name>
    <name evidence="12" type="ORF">GNLVRS01_PISO0K15894g</name>
    <name evidence="13" type="ORF">GNLVRS01_PISO0L15895g</name>
</gene>
<organism evidence="13 14">
    <name type="scientific">Pichia sorbitophila (strain ATCC MYA-4447 / BCRC 22081 / CBS 7064 / NBRC 10061 / NRRL Y-12695)</name>
    <name type="common">Hybrid yeast</name>
    <dbReference type="NCBI Taxonomy" id="559304"/>
    <lineage>
        <taxon>Eukaryota</taxon>
        <taxon>Fungi</taxon>
        <taxon>Dikarya</taxon>
        <taxon>Ascomycota</taxon>
        <taxon>Saccharomycotina</taxon>
        <taxon>Pichiomycetes</taxon>
        <taxon>Debaryomycetaceae</taxon>
        <taxon>Millerozyma</taxon>
    </lineage>
</organism>
<comment type="similarity">
    <text evidence="1 10">Belongs to the lysophospholipase family.</text>
</comment>
<evidence type="ECO:0000256" key="4">
    <source>
        <dbReference type="ARBA" id="ARBA00022801"/>
    </source>
</evidence>
<keyword evidence="6 9" id="KW-0443">Lipid metabolism</keyword>
<evidence type="ECO:0000313" key="12">
    <source>
        <dbReference type="EMBL" id="CCE83804.1"/>
    </source>
</evidence>
<evidence type="ECO:0000256" key="7">
    <source>
        <dbReference type="ARBA" id="ARBA00023180"/>
    </source>
</evidence>
<dbReference type="GO" id="GO:0005783">
    <property type="term" value="C:endoplasmic reticulum"/>
    <property type="evidence" value="ECO:0007669"/>
    <property type="project" value="TreeGrafter"/>
</dbReference>
<dbReference type="EMBL" id="FO082049">
    <property type="protein sequence ID" value="CCE83804.1"/>
    <property type="molecule type" value="Genomic_DNA"/>
</dbReference>
<keyword evidence="14" id="KW-1185">Reference proteome</keyword>
<feature type="domain" description="PLA2c" evidence="11">
    <location>
        <begin position="38"/>
        <end position="584"/>
    </location>
</feature>
<dbReference type="FunFam" id="3.40.1090.10:FF:000010">
    <property type="entry name" value="Lysophospholipase"/>
    <property type="match status" value="1"/>
</dbReference>
<comment type="catalytic activity">
    <reaction evidence="10">
        <text>a 1-acyl-sn-glycero-3-phosphocholine + H2O = sn-glycerol 3-phosphocholine + a fatty acid + H(+)</text>
        <dbReference type="Rhea" id="RHEA:15177"/>
        <dbReference type="ChEBI" id="CHEBI:15377"/>
        <dbReference type="ChEBI" id="CHEBI:15378"/>
        <dbReference type="ChEBI" id="CHEBI:16870"/>
        <dbReference type="ChEBI" id="CHEBI:28868"/>
        <dbReference type="ChEBI" id="CHEBI:58168"/>
        <dbReference type="EC" id="3.1.1.5"/>
    </reaction>
</comment>
<dbReference type="OMA" id="FARYCWN"/>
<name>G8Y5C4_PICSO</name>
<evidence type="ECO:0000313" key="13">
    <source>
        <dbReference type="EMBL" id="CCE84835.1"/>
    </source>
</evidence>
<dbReference type="Proteomes" id="UP000005222">
    <property type="component" value="Chromosome L"/>
</dbReference>
<evidence type="ECO:0000256" key="9">
    <source>
        <dbReference type="PROSITE-ProRule" id="PRU00555"/>
    </source>
</evidence>
<keyword evidence="5 9" id="KW-0442">Lipid degradation</keyword>
<protein>
    <recommendedName>
        <fullName evidence="2 10">Lysophospholipase</fullName>
        <ecNumber evidence="2 10">3.1.1.5</ecNumber>
    </recommendedName>
</protein>
<evidence type="ECO:0000256" key="1">
    <source>
        <dbReference type="ARBA" id="ARBA00008780"/>
    </source>
</evidence>
<evidence type="ECO:0000256" key="8">
    <source>
        <dbReference type="ARBA" id="ARBA00059407"/>
    </source>
</evidence>
<dbReference type="PANTHER" id="PTHR10728">
    <property type="entry name" value="CYTOSOLIC PHOSPHOLIPASE A2"/>
    <property type="match status" value="1"/>
</dbReference>
<dbReference type="GO" id="GO:0004622">
    <property type="term" value="F:phosphatidylcholine lysophospholipase activity"/>
    <property type="evidence" value="ECO:0007669"/>
    <property type="project" value="UniProtKB-EC"/>
</dbReference>
<dbReference type="FunCoup" id="G8Y5C4">
    <property type="interactions" value="177"/>
</dbReference>
<evidence type="ECO:0000313" key="14">
    <source>
        <dbReference type="Proteomes" id="UP000005222"/>
    </source>
</evidence>
<dbReference type="GO" id="GO:0004623">
    <property type="term" value="F:phospholipase A2 activity"/>
    <property type="evidence" value="ECO:0007669"/>
    <property type="project" value="TreeGrafter"/>
</dbReference>
<comment type="function">
    <text evidence="8">Catalyzes the release of fatty acids from lysophospholipids. Phospholipase B may well contribute to pathogenicity by abetting the fungus in damaging and traversing host cell membranes, processes which likely increase the rapidity of disseminated infection.</text>
</comment>
<evidence type="ECO:0000256" key="5">
    <source>
        <dbReference type="ARBA" id="ARBA00022963"/>
    </source>
</evidence>
<dbReference type="AlphaFoldDB" id="G8Y5C4"/>
<dbReference type="HOGENOM" id="CLU_014602_0_0_1"/>
<reference evidence="14" key="2">
    <citation type="journal article" date="2012" name="G3 (Bethesda)">
        <title>Pichia sorbitophila, an interspecies yeast hybrid reveals early steps of genome resolution following polyploidization.</title>
        <authorList>
            <person name="Leh Louis V."/>
            <person name="Despons L."/>
            <person name="Friedrich A."/>
            <person name="Martin T."/>
            <person name="Durrens P."/>
            <person name="Casaregola S."/>
            <person name="Neuveglise C."/>
            <person name="Fairhead C."/>
            <person name="Marck C."/>
            <person name="Cruz J.A."/>
            <person name="Straub M.L."/>
            <person name="Kugler V."/>
            <person name="Sacerdot C."/>
            <person name="Uzunov Z."/>
            <person name="Thierry A."/>
            <person name="Weiss S."/>
            <person name="Bleykasten C."/>
            <person name="De Montigny J."/>
            <person name="Jacques N."/>
            <person name="Jung P."/>
            <person name="Lemaire M."/>
            <person name="Mallet S."/>
            <person name="Morel G."/>
            <person name="Richard G.F."/>
            <person name="Sarkar A."/>
            <person name="Savel G."/>
            <person name="Schacherer J."/>
            <person name="Seret M.L."/>
            <person name="Talla E."/>
            <person name="Samson G."/>
            <person name="Jubin C."/>
            <person name="Poulain J."/>
            <person name="Vacherie B."/>
            <person name="Barbe V."/>
            <person name="Pelletier E."/>
            <person name="Sherman D.J."/>
            <person name="Westhof E."/>
            <person name="Weissenbach J."/>
            <person name="Baret P.V."/>
            <person name="Wincker P."/>
            <person name="Gaillardin C."/>
            <person name="Dujon B."/>
            <person name="Souciet J.L."/>
        </authorList>
    </citation>
    <scope>NUCLEOTIDE SEQUENCE [LARGE SCALE GENOMIC DNA]</scope>
    <source>
        <strain evidence="14">ATCC MYA-4447 / BCRC 22081 / CBS 7064 / NBRC 10061 / NRRL Y-12695</strain>
    </source>
</reference>
<dbReference type="EMBL" id="FO082048">
    <property type="protein sequence ID" value="CCE84835.1"/>
    <property type="molecule type" value="Genomic_DNA"/>
</dbReference>
<dbReference type="CDD" id="cd07203">
    <property type="entry name" value="cPLA2_Fungal_PLB"/>
    <property type="match status" value="1"/>
</dbReference>
<dbReference type="eggNOG" id="KOG1325">
    <property type="taxonomic scope" value="Eukaryota"/>
</dbReference>
<dbReference type="SMART" id="SM00022">
    <property type="entry name" value="PLAc"/>
    <property type="match status" value="1"/>
</dbReference>
<keyword evidence="3 10" id="KW-0732">Signal</keyword>
<dbReference type="STRING" id="559304.G8Y5C4"/>
<dbReference type="InterPro" id="IPR002642">
    <property type="entry name" value="LysoPLipase_cat_dom"/>
</dbReference>
<accession>G8Y5C4</accession>
<keyword evidence="4 9" id="KW-0378">Hydrolase</keyword>
<proteinExistence type="inferred from homology"/>
<dbReference type="PROSITE" id="PS51210">
    <property type="entry name" value="PLA2C"/>
    <property type="match status" value="1"/>
</dbReference>
<dbReference type="Pfam" id="PF01735">
    <property type="entry name" value="PLA2_B"/>
    <property type="match status" value="1"/>
</dbReference>
<dbReference type="OrthoDB" id="4084751at2759"/>
<evidence type="ECO:0000256" key="10">
    <source>
        <dbReference type="RuleBase" id="RU362103"/>
    </source>
</evidence>
<dbReference type="Gene3D" id="3.40.1090.10">
    <property type="entry name" value="Cytosolic phospholipase A2 catalytic domain"/>
    <property type="match status" value="1"/>
</dbReference>
<keyword evidence="7" id="KW-0325">Glycoprotein</keyword>
<evidence type="ECO:0000256" key="2">
    <source>
        <dbReference type="ARBA" id="ARBA00013274"/>
    </source>
</evidence>
<dbReference type="SUPFAM" id="SSF52151">
    <property type="entry name" value="FabD/lysophospholipase-like"/>
    <property type="match status" value="1"/>
</dbReference>
<feature type="signal peptide" evidence="10">
    <location>
        <begin position="1"/>
        <end position="25"/>
    </location>
</feature>
<sequence length="643" mass="71206">MVSLEQNYKWVLFLGIALLVNLVSGWSPTDGYAPGKVDCPSKSLSRKADSISKEEADWLNERNKKTNENLITFLKNAKMKDFDAKEFISNTSKPITIGIAFSGGGYRAMLCGAGQLAALDNRTKGATKHGLGGLLQASTYLSGLSGGNWLVGTFAFNNFTSIEDILNQRKIWDLKHSIINYGGWNVIDKYKYYESISDDLSDKKKAGFEISLTDTWGRALSHQFFSTLDDAGAGLTFSSLRNFDGFANHEMPFPVVVTDGRTPGTQIISGNSTVFEVNPFELGSWDPSVYEFTDVKYLGSEVKDGKTTNQTCYSGFDNTGFVLGTSSTLFNQFILQINTTSISGALKDIIKHFLNHVSKKEDDIAVYKPNPFYKSANSASERIKSNESLFLVDGGEDLQNVPLYPLLQPERKVDVIFAYDNSADTNQSWPDGASLVATYERQFLPQGNGTAFPYVPDVNTFRNLNLTAKPTFFGCDAKNMSSLIKKTNTSSVYDIPLVVYTANRPFTYWSNTSTFKMAYSDKEKRGMVQNGFEVGSRLNSSLDKNWPACVGCAIIRREQERKGIEQSDQCKECFKTYCWNGDLDSEDKPGINFTTTGTTNGPEKNGNKSINAAVSILSSDNRFSLFKSIGYGLLVTLVFTTQF</sequence>